<dbReference type="Proteomes" id="UP000240760">
    <property type="component" value="Unassembled WGS sequence"/>
</dbReference>
<evidence type="ECO:0000313" key="2">
    <source>
        <dbReference type="Proteomes" id="UP000240760"/>
    </source>
</evidence>
<evidence type="ECO:0000313" key="1">
    <source>
        <dbReference type="EMBL" id="PTB71995.1"/>
    </source>
</evidence>
<sequence>MGRISELKGAERLFDILLFLSALLLFHCISALDVFPVNRLFRLTLVSTCLFLTKSERQAESETGADCRPVSPNGCYKGCRKMEILSSDGRSGFRLPQR</sequence>
<name>A0A2T4BRT1_TRILO</name>
<reference evidence="1 2" key="1">
    <citation type="submission" date="2016-07" db="EMBL/GenBank/DDBJ databases">
        <title>Multiple horizontal gene transfer events from other fungi enriched the ability of initially mycotrophic Trichoderma (Ascomycota) to feed on dead plant biomass.</title>
        <authorList>
            <consortium name="DOE Joint Genome Institute"/>
            <person name="Aerts A."/>
            <person name="Atanasova L."/>
            <person name="Chenthamara K."/>
            <person name="Zhang J."/>
            <person name="Grujic M."/>
            <person name="Henrissat B."/>
            <person name="Kuo A."/>
            <person name="Salamov A."/>
            <person name="Lipzen A."/>
            <person name="Labutti K."/>
            <person name="Barry K."/>
            <person name="Miao Y."/>
            <person name="Rahimi M.J."/>
            <person name="Shen Q."/>
            <person name="Grigoriev I.V."/>
            <person name="Kubicek C.P."/>
            <person name="Druzhinina I.S."/>
        </authorList>
    </citation>
    <scope>NUCLEOTIDE SEQUENCE [LARGE SCALE GENOMIC DNA]</scope>
    <source>
        <strain evidence="1 2">ATCC 18648</strain>
    </source>
</reference>
<organism evidence="1 2">
    <name type="scientific">Trichoderma longibrachiatum ATCC 18648</name>
    <dbReference type="NCBI Taxonomy" id="983965"/>
    <lineage>
        <taxon>Eukaryota</taxon>
        <taxon>Fungi</taxon>
        <taxon>Dikarya</taxon>
        <taxon>Ascomycota</taxon>
        <taxon>Pezizomycotina</taxon>
        <taxon>Sordariomycetes</taxon>
        <taxon>Hypocreomycetidae</taxon>
        <taxon>Hypocreales</taxon>
        <taxon>Hypocreaceae</taxon>
        <taxon>Trichoderma</taxon>
    </lineage>
</organism>
<proteinExistence type="predicted"/>
<keyword evidence="2" id="KW-1185">Reference proteome</keyword>
<gene>
    <name evidence="1" type="ORF">M440DRAFT_1406043</name>
</gene>
<accession>A0A2T4BRT1</accession>
<dbReference type="AlphaFoldDB" id="A0A2T4BRT1"/>
<protein>
    <submittedName>
        <fullName evidence="1">Uncharacterized protein</fullName>
    </submittedName>
</protein>
<dbReference type="EMBL" id="KZ679144">
    <property type="protein sequence ID" value="PTB71995.1"/>
    <property type="molecule type" value="Genomic_DNA"/>
</dbReference>